<dbReference type="EMBL" id="FZQP02006947">
    <property type="protein sequence ID" value="VVD05240.1"/>
    <property type="molecule type" value="Genomic_DNA"/>
</dbReference>
<evidence type="ECO:0000313" key="2">
    <source>
        <dbReference type="Proteomes" id="UP000324832"/>
    </source>
</evidence>
<protein>
    <submittedName>
        <fullName evidence="1">Uncharacterized protein</fullName>
    </submittedName>
</protein>
<dbReference type="AlphaFoldDB" id="A0A5E4R7C3"/>
<evidence type="ECO:0000313" key="1">
    <source>
        <dbReference type="EMBL" id="VVD05240.1"/>
    </source>
</evidence>
<organism evidence="1 2">
    <name type="scientific">Leptidea sinapis</name>
    <dbReference type="NCBI Taxonomy" id="189913"/>
    <lineage>
        <taxon>Eukaryota</taxon>
        <taxon>Metazoa</taxon>
        <taxon>Ecdysozoa</taxon>
        <taxon>Arthropoda</taxon>
        <taxon>Hexapoda</taxon>
        <taxon>Insecta</taxon>
        <taxon>Pterygota</taxon>
        <taxon>Neoptera</taxon>
        <taxon>Endopterygota</taxon>
        <taxon>Lepidoptera</taxon>
        <taxon>Glossata</taxon>
        <taxon>Ditrysia</taxon>
        <taxon>Papilionoidea</taxon>
        <taxon>Pieridae</taxon>
        <taxon>Dismorphiinae</taxon>
        <taxon>Leptidea</taxon>
    </lineage>
</organism>
<proteinExistence type="predicted"/>
<reference evidence="1 2" key="1">
    <citation type="submission" date="2017-07" db="EMBL/GenBank/DDBJ databases">
        <authorList>
            <person name="Talla V."/>
            <person name="Backstrom N."/>
        </authorList>
    </citation>
    <scope>NUCLEOTIDE SEQUENCE [LARGE SCALE GENOMIC DNA]</scope>
</reference>
<name>A0A5E4R7C3_9NEOP</name>
<accession>A0A5E4R7C3</accession>
<keyword evidence="2" id="KW-1185">Reference proteome</keyword>
<sequence length="136" mass="15729">MDEQNISRICVTSFSESDIVTAKNLLFDSVSSAKRKKTRRRDGKSARNIDDIIRLIKESDSEELPTFATRDLHKLPPILFDHVDPTQLLKQLLRLKKEINDLKSNYVTKEHFDILKCYVYNVKSTQAAEKTVNFVT</sequence>
<gene>
    <name evidence="1" type="ORF">LSINAPIS_LOCUS14820</name>
</gene>
<dbReference type="Proteomes" id="UP000324832">
    <property type="component" value="Unassembled WGS sequence"/>
</dbReference>